<proteinExistence type="predicted"/>
<reference evidence="1" key="1">
    <citation type="submission" date="2015-04" db="EMBL/GenBank/DDBJ databases">
        <authorList>
            <person name="Syromyatnikov M.Y."/>
            <person name="Popov V.N."/>
        </authorList>
    </citation>
    <scope>NUCLEOTIDE SEQUENCE</scope>
    <source>
        <strain evidence="1">MO-1</strain>
    </source>
</reference>
<gene>
    <name evidence="1" type="ORF">MAGMO_1091</name>
</gene>
<sequence length="36" mass="4166">MNKCLTQLTLVVQMTLSISVCQGKYILEYKVEKFRG</sequence>
<organism evidence="1">
    <name type="scientific">Magnetococcus massalia (strain MO-1)</name>
    <dbReference type="NCBI Taxonomy" id="451514"/>
    <lineage>
        <taxon>Bacteria</taxon>
        <taxon>Pseudomonadati</taxon>
        <taxon>Pseudomonadota</taxon>
        <taxon>Magnetococcia</taxon>
        <taxon>Magnetococcales</taxon>
        <taxon>Magnetococcaceae</taxon>
        <taxon>Magnetococcus</taxon>
    </lineage>
</organism>
<dbReference type="AlphaFoldDB" id="A0A1S7LEC7"/>
<accession>A0A1S7LEC7</accession>
<evidence type="ECO:0000313" key="1">
    <source>
        <dbReference type="EMBL" id="CRH05285.1"/>
    </source>
</evidence>
<dbReference type="EMBL" id="LO017727">
    <property type="protein sequence ID" value="CRH05285.1"/>
    <property type="molecule type" value="Genomic_DNA"/>
</dbReference>
<protein>
    <submittedName>
        <fullName evidence="1">Uncharacterized protein</fullName>
    </submittedName>
</protein>
<name>A0A1S7LEC7_MAGMO</name>